<reference evidence="8" key="1">
    <citation type="submission" date="2022-10" db="EMBL/GenBank/DDBJ databases">
        <title>The complete genomes of actinobacterial strains from the NBC collection.</title>
        <authorList>
            <person name="Joergensen T.S."/>
            <person name="Alvarez Arevalo M."/>
            <person name="Sterndorff E.B."/>
            <person name="Faurdal D."/>
            <person name="Vuksanovic O."/>
            <person name="Mourched A.-S."/>
            <person name="Charusanti P."/>
            <person name="Shaw S."/>
            <person name="Blin K."/>
            <person name="Weber T."/>
        </authorList>
    </citation>
    <scope>NUCLEOTIDE SEQUENCE</scope>
    <source>
        <strain evidence="8">NBC_01432</strain>
    </source>
</reference>
<feature type="transmembrane region" description="Helical" evidence="6">
    <location>
        <begin position="490"/>
        <end position="509"/>
    </location>
</feature>
<keyword evidence="2" id="KW-0813">Transport</keyword>
<dbReference type="Pfam" id="PF00005">
    <property type="entry name" value="ABC_tran"/>
    <property type="match status" value="1"/>
</dbReference>
<feature type="transmembrane region" description="Helical" evidence="6">
    <location>
        <begin position="463"/>
        <end position="483"/>
    </location>
</feature>
<feature type="domain" description="ABC transporter" evidence="7">
    <location>
        <begin position="2"/>
        <end position="228"/>
    </location>
</feature>
<keyword evidence="6" id="KW-0472">Membrane</keyword>
<keyword evidence="6" id="KW-1133">Transmembrane helix</keyword>
<gene>
    <name evidence="8" type="ORF">OG442_10415</name>
</gene>
<keyword evidence="6" id="KW-0812">Transmembrane</keyword>
<evidence type="ECO:0000256" key="2">
    <source>
        <dbReference type="ARBA" id="ARBA00022448"/>
    </source>
</evidence>
<dbReference type="PANTHER" id="PTHR43335:SF4">
    <property type="entry name" value="ABC TRANSPORTER, ATP-BINDING PROTEIN"/>
    <property type="match status" value="1"/>
</dbReference>
<comment type="similarity">
    <text evidence="1">Belongs to the ABC transporter superfamily.</text>
</comment>
<keyword evidence="3" id="KW-0547">Nucleotide-binding</keyword>
<dbReference type="Proteomes" id="UP001432209">
    <property type="component" value="Chromosome"/>
</dbReference>
<evidence type="ECO:0000256" key="4">
    <source>
        <dbReference type="ARBA" id="ARBA00022840"/>
    </source>
</evidence>
<keyword evidence="4 8" id="KW-0067">ATP-binding</keyword>
<organism evidence="8 9">
    <name type="scientific">Streptomyces niveus</name>
    <name type="common">Streptomyces spheroides</name>
    <dbReference type="NCBI Taxonomy" id="193462"/>
    <lineage>
        <taxon>Bacteria</taxon>
        <taxon>Bacillati</taxon>
        <taxon>Actinomycetota</taxon>
        <taxon>Actinomycetes</taxon>
        <taxon>Kitasatosporales</taxon>
        <taxon>Streptomycetaceae</taxon>
        <taxon>Streptomyces</taxon>
    </lineage>
</organism>
<dbReference type="Gene3D" id="3.40.50.300">
    <property type="entry name" value="P-loop containing nucleotide triphosphate hydrolases"/>
    <property type="match status" value="1"/>
</dbReference>
<feature type="region of interest" description="Disordered" evidence="5">
    <location>
        <begin position="285"/>
        <end position="322"/>
    </location>
</feature>
<dbReference type="SUPFAM" id="SSF52540">
    <property type="entry name" value="P-loop containing nucleoside triphosphate hydrolases"/>
    <property type="match status" value="1"/>
</dbReference>
<dbReference type="PROSITE" id="PS50893">
    <property type="entry name" value="ABC_TRANSPORTER_2"/>
    <property type="match status" value="1"/>
</dbReference>
<keyword evidence="9" id="KW-1185">Reference proteome</keyword>
<protein>
    <submittedName>
        <fullName evidence="8">ATP-binding cassette domain-containing protein</fullName>
    </submittedName>
</protein>
<dbReference type="SMART" id="SM00382">
    <property type="entry name" value="AAA"/>
    <property type="match status" value="1"/>
</dbReference>
<feature type="transmembrane region" description="Helical" evidence="6">
    <location>
        <begin position="346"/>
        <end position="364"/>
    </location>
</feature>
<accession>A0ABZ2A3C1</accession>
<feature type="transmembrane region" description="Helical" evidence="6">
    <location>
        <begin position="551"/>
        <end position="572"/>
    </location>
</feature>
<feature type="transmembrane region" description="Helical" evidence="6">
    <location>
        <begin position="419"/>
        <end position="443"/>
    </location>
</feature>
<proteinExistence type="inferred from homology"/>
<evidence type="ECO:0000259" key="7">
    <source>
        <dbReference type="PROSITE" id="PS50893"/>
    </source>
</evidence>
<evidence type="ECO:0000256" key="1">
    <source>
        <dbReference type="ARBA" id="ARBA00005417"/>
    </source>
</evidence>
<dbReference type="GO" id="GO:0005524">
    <property type="term" value="F:ATP binding"/>
    <property type="evidence" value="ECO:0007669"/>
    <property type="project" value="UniProtKB-KW"/>
</dbReference>
<name>A0ABZ2A3C1_STRNV</name>
<evidence type="ECO:0000313" key="8">
    <source>
        <dbReference type="EMBL" id="WUX51919.1"/>
    </source>
</evidence>
<dbReference type="GeneID" id="91345306"/>
<evidence type="ECO:0000256" key="6">
    <source>
        <dbReference type="SAM" id="Phobius"/>
    </source>
</evidence>
<dbReference type="InterPro" id="IPR003439">
    <property type="entry name" value="ABC_transporter-like_ATP-bd"/>
</dbReference>
<feature type="transmembrane region" description="Helical" evidence="6">
    <location>
        <begin position="376"/>
        <end position="399"/>
    </location>
</feature>
<dbReference type="PANTHER" id="PTHR43335">
    <property type="entry name" value="ABC TRANSPORTER, ATP-BINDING PROTEIN"/>
    <property type="match status" value="1"/>
</dbReference>
<sequence>MLQAIGLTSNPHRDLPPAVDDLTFEARTGGVTALLGADGAGKTTALRLMLELESGRGITYFRGRPLHRIAHPAREVGVLLGDVPGHPARTARGQLRMLCAAAGVPAARADTLLDLVGIGALRDEPLGTLSLGMDRRLGLAAALLGDPHTLVLDEPAAGLSPRENSWLHGLLRAHAAHGGTVLYTTSDPKEAARTADRVVTVHEGRLVADQDAADFARTRLRPRVVIRTPHAARLADAVTREARADRRSVEVVTDTGGRLTVFGSNCAELGETAFRHGILVHQLADETGDTGPKPPVDPSPPAAARQAPERSAADLLPPPLPARPVRSPLRPFRYELRRFLGVRTPWLVAVAVLIASVALTLPLARTGNTPLPGLLAAWPGFLPLPPAALGAGLLGAFAFGDEYRYPALAAGRGTVPRRIGLLLAKLTVTGTAALLLAALTVAADAQAMRLVYGGGTQVVPPDWPALVVSWAGLTVGCAWAGLLGAGVFRVTGAGVAAVLAVPVVVVPLLEKGLAVPSARSIVGLPARLRELAWPQWPEAADRWLVATGRVLAQPVGAALTLSLSALLCAYLFTSLRRRARW</sequence>
<feature type="compositionally biased region" description="Pro residues" evidence="5">
    <location>
        <begin position="292"/>
        <end position="301"/>
    </location>
</feature>
<evidence type="ECO:0000256" key="3">
    <source>
        <dbReference type="ARBA" id="ARBA00022741"/>
    </source>
</evidence>
<dbReference type="InterPro" id="IPR003593">
    <property type="entry name" value="AAA+_ATPase"/>
</dbReference>
<evidence type="ECO:0000313" key="9">
    <source>
        <dbReference type="Proteomes" id="UP001432209"/>
    </source>
</evidence>
<dbReference type="EMBL" id="CP109495">
    <property type="protein sequence ID" value="WUX51919.1"/>
    <property type="molecule type" value="Genomic_DNA"/>
</dbReference>
<dbReference type="InterPro" id="IPR027417">
    <property type="entry name" value="P-loop_NTPase"/>
</dbReference>
<evidence type="ECO:0000256" key="5">
    <source>
        <dbReference type="SAM" id="MobiDB-lite"/>
    </source>
</evidence>
<dbReference type="RefSeq" id="WP_329075614.1">
    <property type="nucleotide sequence ID" value="NZ_CP109483.1"/>
</dbReference>